<dbReference type="PANTHER" id="PTHR30419">
    <property type="entry name" value="HTH-TYPE TRANSCRIPTIONAL REGULATOR YBHD"/>
    <property type="match status" value="1"/>
</dbReference>
<dbReference type="Pfam" id="PF03466">
    <property type="entry name" value="LysR_substrate"/>
    <property type="match status" value="1"/>
</dbReference>
<reference evidence="2 3" key="1">
    <citation type="submission" date="2018-05" db="EMBL/GenBank/DDBJ databases">
        <title>Leucothrix arctica sp. nov., isolated from Arctic seawater.</title>
        <authorList>
            <person name="Choi A."/>
            <person name="Baek K."/>
        </authorList>
    </citation>
    <scope>NUCLEOTIDE SEQUENCE [LARGE SCALE GENOMIC DNA]</scope>
    <source>
        <strain evidence="2 3">IMCC9719</strain>
    </source>
</reference>
<sequence length="245" mass="28396">MRSKSSSYRARASSRAVRFFYSHRGRTGECLRCFSYRRHGWRASYWCSTHCGGPLYTGTLAKLLNNNPDVITELRVGLVHELRSLLERGRIDLVIGPRSLAETEAGLTFEPIVDDRVGIWCNVEHELTKCQDLSLKQLERQRWVMHSRGSMLRQQTETALISMGLERFHIGCETDSIRTVLELVEKTDMITTMPRESTTPYIENKLVFLDFDQSQFHRPIGAISRRDQEVSQLGKRFIAMLKERR</sequence>
<name>A0A317C8F2_9GAMM</name>
<evidence type="ECO:0000313" key="3">
    <source>
        <dbReference type="Proteomes" id="UP000245506"/>
    </source>
</evidence>
<dbReference type="InterPro" id="IPR005119">
    <property type="entry name" value="LysR_subst-bd"/>
</dbReference>
<evidence type="ECO:0000313" key="2">
    <source>
        <dbReference type="EMBL" id="PWQ94609.1"/>
    </source>
</evidence>
<dbReference type="AlphaFoldDB" id="A0A317C8F2"/>
<dbReference type="Gene3D" id="3.40.190.290">
    <property type="match status" value="1"/>
</dbReference>
<dbReference type="GO" id="GO:0006355">
    <property type="term" value="P:regulation of DNA-templated transcription"/>
    <property type="evidence" value="ECO:0007669"/>
    <property type="project" value="TreeGrafter"/>
</dbReference>
<organism evidence="2 3">
    <name type="scientific">Leucothrix arctica</name>
    <dbReference type="NCBI Taxonomy" id="1481894"/>
    <lineage>
        <taxon>Bacteria</taxon>
        <taxon>Pseudomonadati</taxon>
        <taxon>Pseudomonadota</taxon>
        <taxon>Gammaproteobacteria</taxon>
        <taxon>Thiotrichales</taxon>
        <taxon>Thiotrichaceae</taxon>
        <taxon>Leucothrix</taxon>
    </lineage>
</organism>
<keyword evidence="3" id="KW-1185">Reference proteome</keyword>
<dbReference type="Proteomes" id="UP000245506">
    <property type="component" value="Unassembled WGS sequence"/>
</dbReference>
<dbReference type="GO" id="GO:0005829">
    <property type="term" value="C:cytosol"/>
    <property type="evidence" value="ECO:0007669"/>
    <property type="project" value="TreeGrafter"/>
</dbReference>
<comment type="caution">
    <text evidence="2">The sequence shown here is derived from an EMBL/GenBank/DDBJ whole genome shotgun (WGS) entry which is preliminary data.</text>
</comment>
<dbReference type="SUPFAM" id="SSF53850">
    <property type="entry name" value="Periplasmic binding protein-like II"/>
    <property type="match status" value="1"/>
</dbReference>
<feature type="domain" description="LysR substrate-binding" evidence="1">
    <location>
        <begin position="55"/>
        <end position="244"/>
    </location>
</feature>
<protein>
    <recommendedName>
        <fullName evidence="1">LysR substrate-binding domain-containing protein</fullName>
    </recommendedName>
</protein>
<proteinExistence type="predicted"/>
<evidence type="ECO:0000259" key="1">
    <source>
        <dbReference type="Pfam" id="PF03466"/>
    </source>
</evidence>
<gene>
    <name evidence="2" type="ORF">DKT75_15045</name>
</gene>
<dbReference type="InterPro" id="IPR050950">
    <property type="entry name" value="HTH-type_LysR_regulators"/>
</dbReference>
<dbReference type="EMBL" id="QGKL01000039">
    <property type="protein sequence ID" value="PWQ94609.1"/>
    <property type="molecule type" value="Genomic_DNA"/>
</dbReference>
<dbReference type="PANTHER" id="PTHR30419:SF8">
    <property type="entry name" value="NITROGEN ASSIMILATION TRANSCRIPTIONAL ACTIVATOR-RELATED"/>
    <property type="match status" value="1"/>
</dbReference>
<accession>A0A317C8F2</accession>